<evidence type="ECO:0000259" key="11">
    <source>
        <dbReference type="PROSITE" id="PS50059"/>
    </source>
</evidence>
<proteinExistence type="inferred from homology"/>
<dbReference type="PANTHER" id="PTHR47861:SF3">
    <property type="entry name" value="FKBP-TYPE PEPTIDYL-PROLYL CIS-TRANS ISOMERASE SLYD"/>
    <property type="match status" value="1"/>
</dbReference>
<sequence length="160" mass="17489">MIKANDVISLHYSVYTHDGVQLDSSRESEPLLVLLGSRFLIEGLEEALIGKSEGDTFTVKVEAEKAYGLRHENLVQSVPKTMFEGIDVEVGMSFRATTDDGEQSVIVIEVEDDQVVVDGNHPLSGMDLTFDVEILSVRAPTAEELEHGHPHGEKGDHSCG</sequence>
<reference evidence="12 13" key="1">
    <citation type="submission" date="2018-11" db="EMBL/GenBank/DDBJ databases">
        <authorList>
            <person name="Ye M.-Q."/>
            <person name="Du Z.-J."/>
        </authorList>
    </citation>
    <scope>NUCLEOTIDE SEQUENCE [LARGE SCALE GENOMIC DNA]</scope>
    <source>
        <strain evidence="12 13">U0105</strain>
    </source>
</reference>
<dbReference type="GO" id="GO:0042026">
    <property type="term" value="P:protein refolding"/>
    <property type="evidence" value="ECO:0007669"/>
    <property type="project" value="UniProtKB-ARBA"/>
</dbReference>
<evidence type="ECO:0000256" key="7">
    <source>
        <dbReference type="ARBA" id="ARBA00023235"/>
    </source>
</evidence>
<evidence type="ECO:0000313" key="12">
    <source>
        <dbReference type="EMBL" id="RPJ65612.1"/>
    </source>
</evidence>
<evidence type="ECO:0000256" key="10">
    <source>
        <dbReference type="RuleBase" id="RU003915"/>
    </source>
</evidence>
<evidence type="ECO:0000256" key="9">
    <source>
        <dbReference type="PROSITE-ProRule" id="PRU00277"/>
    </source>
</evidence>
<organism evidence="12 13">
    <name type="scientific">Alteromonas sediminis</name>
    <dbReference type="NCBI Taxonomy" id="2259342"/>
    <lineage>
        <taxon>Bacteria</taxon>
        <taxon>Pseudomonadati</taxon>
        <taxon>Pseudomonadota</taxon>
        <taxon>Gammaproteobacteria</taxon>
        <taxon>Alteromonadales</taxon>
        <taxon>Alteromonadaceae</taxon>
        <taxon>Alteromonas/Salinimonas group</taxon>
        <taxon>Alteromonas</taxon>
    </lineage>
</organism>
<dbReference type="Pfam" id="PF00254">
    <property type="entry name" value="FKBP_C"/>
    <property type="match status" value="1"/>
</dbReference>
<dbReference type="PANTHER" id="PTHR47861">
    <property type="entry name" value="FKBP-TYPE PEPTIDYL-PROLYL CIS-TRANS ISOMERASE SLYD"/>
    <property type="match status" value="1"/>
</dbReference>
<comment type="function">
    <text evidence="8">Also involved in hydrogenase metallocenter assembly, probably by participating in the nickel insertion step. This function in hydrogenase biosynthesis requires chaperone activity and the presence of the metal-binding domain, but not PPIase activity.</text>
</comment>
<evidence type="ECO:0000256" key="2">
    <source>
        <dbReference type="ARBA" id="ARBA00004496"/>
    </source>
</evidence>
<dbReference type="OrthoDB" id="9808891at2"/>
<keyword evidence="13" id="KW-1185">Reference proteome</keyword>
<name>A0A3N5XXQ5_9ALTE</name>
<dbReference type="SUPFAM" id="SSF54534">
    <property type="entry name" value="FKBP-like"/>
    <property type="match status" value="1"/>
</dbReference>
<gene>
    <name evidence="12" type="ORF">DRW07_12355</name>
</gene>
<feature type="domain" description="PPIase FKBP-type" evidence="11">
    <location>
        <begin position="5"/>
        <end position="90"/>
    </location>
</feature>
<keyword evidence="7 9" id="KW-0413">Isomerase</keyword>
<evidence type="ECO:0000256" key="8">
    <source>
        <dbReference type="ARBA" id="ARBA00037071"/>
    </source>
</evidence>
<dbReference type="Gene3D" id="3.10.50.40">
    <property type="match status" value="1"/>
</dbReference>
<evidence type="ECO:0000256" key="5">
    <source>
        <dbReference type="ARBA" id="ARBA00023110"/>
    </source>
</evidence>
<dbReference type="Proteomes" id="UP000275281">
    <property type="component" value="Unassembled WGS sequence"/>
</dbReference>
<dbReference type="EMBL" id="RPOK01000004">
    <property type="protein sequence ID" value="RPJ65612.1"/>
    <property type="molecule type" value="Genomic_DNA"/>
</dbReference>
<dbReference type="PROSITE" id="PS50059">
    <property type="entry name" value="FKBP_PPIASE"/>
    <property type="match status" value="1"/>
</dbReference>
<comment type="caution">
    <text evidence="12">The sequence shown here is derived from an EMBL/GenBank/DDBJ whole genome shotgun (WGS) entry which is preliminary data.</text>
</comment>
<keyword evidence="6" id="KW-0143">Chaperone</keyword>
<evidence type="ECO:0000256" key="1">
    <source>
        <dbReference type="ARBA" id="ARBA00000971"/>
    </source>
</evidence>
<evidence type="ECO:0000256" key="6">
    <source>
        <dbReference type="ARBA" id="ARBA00023186"/>
    </source>
</evidence>
<evidence type="ECO:0000256" key="4">
    <source>
        <dbReference type="ARBA" id="ARBA00022490"/>
    </source>
</evidence>
<dbReference type="InterPro" id="IPR046357">
    <property type="entry name" value="PPIase_dom_sf"/>
</dbReference>
<comment type="similarity">
    <text evidence="3 10">Belongs to the FKBP-type PPIase family.</text>
</comment>
<dbReference type="GO" id="GO:0003755">
    <property type="term" value="F:peptidyl-prolyl cis-trans isomerase activity"/>
    <property type="evidence" value="ECO:0007669"/>
    <property type="project" value="UniProtKB-UniRule"/>
</dbReference>
<comment type="catalytic activity">
    <reaction evidence="1 9 10">
        <text>[protein]-peptidylproline (omega=180) = [protein]-peptidylproline (omega=0)</text>
        <dbReference type="Rhea" id="RHEA:16237"/>
        <dbReference type="Rhea" id="RHEA-COMP:10747"/>
        <dbReference type="Rhea" id="RHEA-COMP:10748"/>
        <dbReference type="ChEBI" id="CHEBI:83833"/>
        <dbReference type="ChEBI" id="CHEBI:83834"/>
        <dbReference type="EC" id="5.2.1.8"/>
    </reaction>
</comment>
<keyword evidence="4" id="KW-0963">Cytoplasm</keyword>
<evidence type="ECO:0000256" key="3">
    <source>
        <dbReference type="ARBA" id="ARBA00006577"/>
    </source>
</evidence>
<evidence type="ECO:0000313" key="13">
    <source>
        <dbReference type="Proteomes" id="UP000275281"/>
    </source>
</evidence>
<dbReference type="GO" id="GO:0005737">
    <property type="term" value="C:cytoplasm"/>
    <property type="evidence" value="ECO:0007669"/>
    <property type="project" value="UniProtKB-SubCell"/>
</dbReference>
<keyword evidence="5 9" id="KW-0697">Rotamase</keyword>
<dbReference type="InterPro" id="IPR001179">
    <property type="entry name" value="PPIase_FKBP_dom"/>
</dbReference>
<dbReference type="AlphaFoldDB" id="A0A3N5XXQ5"/>
<dbReference type="RefSeq" id="WP_124028244.1">
    <property type="nucleotide sequence ID" value="NZ_JBHRSN010000007.1"/>
</dbReference>
<protein>
    <recommendedName>
        <fullName evidence="10">Peptidyl-prolyl cis-trans isomerase</fullName>
        <ecNumber evidence="10">5.2.1.8</ecNumber>
    </recommendedName>
</protein>
<accession>A0A3N5XXQ5</accession>
<dbReference type="EC" id="5.2.1.8" evidence="10"/>
<comment type="subcellular location">
    <subcellularLocation>
        <location evidence="2">Cytoplasm</location>
    </subcellularLocation>
</comment>